<evidence type="ECO:0000256" key="4">
    <source>
        <dbReference type="SAM" id="MobiDB-lite"/>
    </source>
</evidence>
<dbReference type="PANTHER" id="PTHR12670:SF20">
    <property type="entry name" value="NEUTRAL CERAMIDASE"/>
    <property type="match status" value="1"/>
</dbReference>
<accession>A0ABQ9S6S2</accession>
<dbReference type="Proteomes" id="UP001241169">
    <property type="component" value="Unassembled WGS sequence"/>
</dbReference>
<protein>
    <recommendedName>
        <fullName evidence="2">ceramidase</fullName>
        <ecNumber evidence="2">3.5.1.23</ecNumber>
    </recommendedName>
</protein>
<gene>
    <name evidence="8" type="ORF">CPAR01_12446</name>
</gene>
<evidence type="ECO:0000259" key="5">
    <source>
        <dbReference type="Pfam" id="PF04734"/>
    </source>
</evidence>
<dbReference type="RefSeq" id="XP_060344235.1">
    <property type="nucleotide sequence ID" value="XM_060496702.1"/>
</dbReference>
<sequence>MPRHSRSGLEMPRRSFFAVFALISFVLLVTISLSQLGTRQGATLKFERNADGEWHAKPKTRAAAGDKYLLGVGKADITGPVVEIGFAGYADLSQVGTGLRQRIYSRAFIVGDVSKPSDRFVYLVLDTQSGDTAVRKGILEGVAALGSGYSVYNKNNVAVTGTHSHAGPGAWFNYLLPQVTSLGFDKQSYQAIVDGAVLSIKRAHESLQEGYLDVGTTEVTDGAINRSLYAYLNNPAAERAKYSATTDTTLTLLRFQRASDGKNMGVLTWYPTHGTSILQNSTHVAGDNKGVAAYLLEKDLASDASAAPGFVAGFSQANVGDTTPNVLGAYCDDGSGQQCSLENSTCADGKSQSCHGRGPAFQKLDLGISSCYEIGRRQYAGAKSVYNALATTSTPVTGTSVKSFHFFQDMSYFKFPLADGTIGQTCPAALGYSFAAGTSDGPGAFDFTQADSGTPDANPLWAVVSGLLRTPSAEQAACQQPKPVLLDVGEMSTPYAWSPNIVDIQMLRVGQLVIVVAPGEATTMSGRRWKAAVKEAAKSIIPNDPVVVLGGPANTYAHYIATPEEYAIQRYEGASTLFGPNTLPAYINLTVSNIAYLSPSSTSTPAAGPSPPDNRANSLSFITGVVVDGAPAGRSFGQAIGQPSASYTRGAVVNATFQAANPRNNLRLEGTYAAVEQLQSGKWVQIRTDADWFLVYTWTRTNFLLGYSEVVISWETGTSDGAGPGTYRIKYYGDSKPLIGSISAFEGTSGNFTRRPITTQPASSWNHEGSSRIASTSQPDCKRVSGESTASFISVQSGLMADQVLEHFKFKQPNMDSEESEGSCSSINGSLCDMCWDFIVFDDSDDKFYEGTNCNDEPPLRHSEAQSDTIFLRPTFYWEDTIPDLPLMAESAADGCRMCGFLREELIRQKICHVGDIRIGAGYLFGGQGYELEIIDTDPGLAFWRCVVYAVKRTTNNLDKVHRIANLYFDIESSDRDLLQWLRVYAKPAPGPLDPASVEWLQLQLRECDDLCDHGKPDTPFLPTRLIHVGQNEDDAPRLVIVENMLESDMIDALDYATLSYCWGSKEDALKQTKTTEETILTHCQGIPLDSLSPVVRDTIKVCRALGIFYLWVDALCIIQEDNVDWDRESQMVGQIYHSCYVTICPLSSQSCLEGYLGPRPQGLEVEFQSSRHEHIRGTYRLILSSTNIDADILEELVSKTPVVHKDLERSAWDRRGWTFQESILSPRMILFGPNMGHFICEIQLTSENGYIDFNRIYGELQVMIRRAFGKLSKQPERSATTKMGVYGNWRAVHEVSKRAWTYPEDILPGLAGIAQAFATLTGDTYLAGLWKDDLHIQLLWYIPRPPAGELASVVHSLQHTDPYIAPSWSWASQTAYQEELTEREIITEGIEVEKGNWSRFESFKSMPCHNRLDFALVDYHMDLRGSNRFGALTGGFLRLKGRICPFPSDVRRELKPHSDCRPLYGQFSGGVGTCMLDWNVNETSVQAPKSMRLLLVSSCCSATVSWKNLKHRANCDDEDFDDWVPSDAEVGGMSFPDGNETIETCRYCANPTHKRTGYGLVIHPAEEPGSYVRVGVFVMFAHKGGMDLFKDEAEEIKLIQFDSYLYILSNMLSRYPSDW</sequence>
<evidence type="ECO:0000256" key="2">
    <source>
        <dbReference type="ARBA" id="ARBA00011891"/>
    </source>
</evidence>
<name>A0ABQ9S6S2_9PEZI</name>
<dbReference type="InterPro" id="IPR010730">
    <property type="entry name" value="HET"/>
</dbReference>
<feature type="region of interest" description="Disordered" evidence="4">
    <location>
        <begin position="760"/>
        <end position="780"/>
    </location>
</feature>
<evidence type="ECO:0000256" key="1">
    <source>
        <dbReference type="ARBA" id="ARBA00009835"/>
    </source>
</evidence>
<dbReference type="InterPro" id="IPR038445">
    <property type="entry name" value="NCDase_C_sf"/>
</dbReference>
<dbReference type="GeneID" id="85380601"/>
<feature type="domain" description="Neutral/alkaline non-lysosomal ceramidase C-terminal" evidence="7">
    <location>
        <begin position="592"/>
        <end position="753"/>
    </location>
</feature>
<feature type="domain" description="Heterokaryon incompatibility" evidence="6">
    <location>
        <begin position="1056"/>
        <end position="1222"/>
    </location>
</feature>
<keyword evidence="9" id="KW-1185">Reference proteome</keyword>
<organism evidence="8 9">
    <name type="scientific">Colletotrichum paranaense</name>
    <dbReference type="NCBI Taxonomy" id="1914294"/>
    <lineage>
        <taxon>Eukaryota</taxon>
        <taxon>Fungi</taxon>
        <taxon>Dikarya</taxon>
        <taxon>Ascomycota</taxon>
        <taxon>Pezizomycotina</taxon>
        <taxon>Sordariomycetes</taxon>
        <taxon>Hypocreomycetidae</taxon>
        <taxon>Glomerellales</taxon>
        <taxon>Glomerellaceae</taxon>
        <taxon>Colletotrichum</taxon>
        <taxon>Colletotrichum acutatum species complex</taxon>
    </lineage>
</organism>
<evidence type="ECO:0000259" key="6">
    <source>
        <dbReference type="Pfam" id="PF06985"/>
    </source>
</evidence>
<feature type="domain" description="Neutral/alkaline non-lysosomal ceramidase N-terminal" evidence="5">
    <location>
        <begin position="68"/>
        <end position="588"/>
    </location>
</feature>
<dbReference type="Pfam" id="PF17048">
    <property type="entry name" value="Ceramidse_alk_C"/>
    <property type="match status" value="1"/>
</dbReference>
<dbReference type="Gene3D" id="2.60.40.2300">
    <property type="entry name" value="Neutral/alkaline non-lysosomal ceramidase, C-terminal domain"/>
    <property type="match status" value="1"/>
</dbReference>
<dbReference type="InterPro" id="IPR031331">
    <property type="entry name" value="NEUT/ALK_ceramidase_C"/>
</dbReference>
<reference evidence="8 9" key="1">
    <citation type="submission" date="2016-10" db="EMBL/GenBank/DDBJ databases">
        <title>The genome sequence of Colletotrichum fioriniae PJ7.</title>
        <authorList>
            <person name="Baroncelli R."/>
        </authorList>
    </citation>
    <scope>NUCLEOTIDE SEQUENCE [LARGE SCALE GENOMIC DNA]</scope>
    <source>
        <strain evidence="8 9">IMI 384185</strain>
    </source>
</reference>
<keyword evidence="3" id="KW-0378">Hydrolase</keyword>
<dbReference type="Pfam" id="PF04734">
    <property type="entry name" value="Ceramidase_alk"/>
    <property type="match status" value="1"/>
</dbReference>
<evidence type="ECO:0000256" key="3">
    <source>
        <dbReference type="ARBA" id="ARBA00022801"/>
    </source>
</evidence>
<evidence type="ECO:0000313" key="8">
    <source>
        <dbReference type="EMBL" id="KAK1527888.1"/>
    </source>
</evidence>
<feature type="compositionally biased region" description="Polar residues" evidence="4">
    <location>
        <begin position="760"/>
        <end position="779"/>
    </location>
</feature>
<dbReference type="EC" id="3.5.1.23" evidence="2"/>
<dbReference type="EMBL" id="MOPA01000011">
    <property type="protein sequence ID" value="KAK1527888.1"/>
    <property type="molecule type" value="Genomic_DNA"/>
</dbReference>
<comment type="similarity">
    <text evidence="1">Belongs to the neutral ceramidase family.</text>
</comment>
<dbReference type="InterPro" id="IPR031329">
    <property type="entry name" value="NEUT/ALK_ceramidase_N"/>
</dbReference>
<dbReference type="Pfam" id="PF06985">
    <property type="entry name" value="HET"/>
    <property type="match status" value="1"/>
</dbReference>
<proteinExistence type="inferred from homology"/>
<dbReference type="PANTHER" id="PTHR12670">
    <property type="entry name" value="CERAMIDASE"/>
    <property type="match status" value="1"/>
</dbReference>
<evidence type="ECO:0000259" key="7">
    <source>
        <dbReference type="Pfam" id="PF17048"/>
    </source>
</evidence>
<dbReference type="InterPro" id="IPR006823">
    <property type="entry name" value="Ceramidase_alk"/>
</dbReference>
<evidence type="ECO:0000313" key="9">
    <source>
        <dbReference type="Proteomes" id="UP001241169"/>
    </source>
</evidence>
<comment type="caution">
    <text evidence="8">The sequence shown here is derived from an EMBL/GenBank/DDBJ whole genome shotgun (WGS) entry which is preliminary data.</text>
</comment>